<evidence type="ECO:0000256" key="1">
    <source>
        <dbReference type="SAM" id="MobiDB-lite"/>
    </source>
</evidence>
<protein>
    <submittedName>
        <fullName evidence="4">Transposase</fullName>
    </submittedName>
</protein>
<organism evidence="4">
    <name type="scientific">Schistosoma curassoni</name>
    <dbReference type="NCBI Taxonomy" id="6186"/>
    <lineage>
        <taxon>Eukaryota</taxon>
        <taxon>Metazoa</taxon>
        <taxon>Spiralia</taxon>
        <taxon>Lophotrochozoa</taxon>
        <taxon>Platyhelminthes</taxon>
        <taxon>Trematoda</taxon>
        <taxon>Digenea</taxon>
        <taxon>Strigeidida</taxon>
        <taxon>Schistosomatoidea</taxon>
        <taxon>Schistosomatidae</taxon>
        <taxon>Schistosoma</taxon>
    </lineage>
</organism>
<accession>A0A183JRK2</accession>
<keyword evidence="3" id="KW-1185">Reference proteome</keyword>
<reference evidence="4" key="1">
    <citation type="submission" date="2016-06" db="UniProtKB">
        <authorList>
            <consortium name="WormBaseParasite"/>
        </authorList>
    </citation>
    <scope>IDENTIFICATION</scope>
</reference>
<proteinExistence type="predicted"/>
<sequence length="68" mass="7836">MMLYSGHEEENARHTQEVAHETPIHGRANQMRFRDFKGTAPTSVLNANVRSVYREFCTKRDSRAAITN</sequence>
<gene>
    <name evidence="2" type="ORF">SCUD_LOCUS5339</name>
</gene>
<dbReference type="Proteomes" id="UP000279833">
    <property type="component" value="Unassembled WGS sequence"/>
</dbReference>
<name>A0A183JRK2_9TREM</name>
<feature type="region of interest" description="Disordered" evidence="1">
    <location>
        <begin position="1"/>
        <end position="26"/>
    </location>
</feature>
<dbReference type="EMBL" id="UZAK01008521">
    <property type="protein sequence ID" value="VDO94930.1"/>
    <property type="molecule type" value="Genomic_DNA"/>
</dbReference>
<feature type="compositionally biased region" description="Basic and acidic residues" evidence="1">
    <location>
        <begin position="1"/>
        <end position="24"/>
    </location>
</feature>
<reference evidence="2 3" key="2">
    <citation type="submission" date="2018-11" db="EMBL/GenBank/DDBJ databases">
        <authorList>
            <consortium name="Pathogen Informatics"/>
        </authorList>
    </citation>
    <scope>NUCLEOTIDE SEQUENCE [LARGE SCALE GENOMIC DNA]</scope>
    <source>
        <strain evidence="2">Dakar</strain>
        <strain evidence="3">Dakar, Senegal</strain>
    </source>
</reference>
<evidence type="ECO:0000313" key="4">
    <source>
        <dbReference type="WBParaSite" id="SCUD_0000534101-mRNA-1"/>
    </source>
</evidence>
<dbReference type="AlphaFoldDB" id="A0A183JRK2"/>
<evidence type="ECO:0000313" key="3">
    <source>
        <dbReference type="Proteomes" id="UP000279833"/>
    </source>
</evidence>
<dbReference type="WBParaSite" id="SCUD_0000534101-mRNA-1">
    <property type="protein sequence ID" value="SCUD_0000534101-mRNA-1"/>
    <property type="gene ID" value="SCUD_0000534101"/>
</dbReference>
<evidence type="ECO:0000313" key="2">
    <source>
        <dbReference type="EMBL" id="VDO94930.1"/>
    </source>
</evidence>